<gene>
    <name evidence="2" type="ORF">PCOR1329_LOCUS20235</name>
</gene>
<name>A0ABN9RFC6_9DINO</name>
<evidence type="ECO:0000313" key="2">
    <source>
        <dbReference type="EMBL" id="CAK0817729.1"/>
    </source>
</evidence>
<feature type="region of interest" description="Disordered" evidence="1">
    <location>
        <begin position="148"/>
        <end position="196"/>
    </location>
</feature>
<evidence type="ECO:0000256" key="1">
    <source>
        <dbReference type="SAM" id="MobiDB-lite"/>
    </source>
</evidence>
<feature type="compositionally biased region" description="Gly residues" evidence="1">
    <location>
        <begin position="73"/>
        <end position="95"/>
    </location>
</feature>
<comment type="caution">
    <text evidence="2">The sequence shown here is derived from an EMBL/GenBank/DDBJ whole genome shotgun (WGS) entry which is preliminary data.</text>
</comment>
<feature type="region of interest" description="Disordered" evidence="1">
    <location>
        <begin position="53"/>
        <end position="98"/>
    </location>
</feature>
<accession>A0ABN9RFC6</accession>
<organism evidence="2 3">
    <name type="scientific">Prorocentrum cordatum</name>
    <dbReference type="NCBI Taxonomy" id="2364126"/>
    <lineage>
        <taxon>Eukaryota</taxon>
        <taxon>Sar</taxon>
        <taxon>Alveolata</taxon>
        <taxon>Dinophyceae</taxon>
        <taxon>Prorocentrales</taxon>
        <taxon>Prorocentraceae</taxon>
        <taxon>Prorocentrum</taxon>
    </lineage>
</organism>
<feature type="compositionally biased region" description="Gly residues" evidence="1">
    <location>
        <begin position="165"/>
        <end position="187"/>
    </location>
</feature>
<sequence length="248" mass="23882">MAPGGAPSVPAPGSPASAAVPLPLGLLLSAHGGPLAAPPGLADASSAAAPPTLVDASAARRAKRERAPLCGPSRGGAGGAPAGRGGGGLAEGGAEAGLPKPLGVEPRWWAASLADASSAAPPVFDSLLAAPPGLADASAEAPSSLVGASAAGRAERERAPLCGPSRGGAGGAPAARGGGGLAEGGAEAGLPKPPGVEPRWWSQSQHGELLCPLSEFPTCCRTRPSSCAWGAAGRARTGWWTASTWRCS</sequence>
<dbReference type="EMBL" id="CAUYUJ010006542">
    <property type="protein sequence ID" value="CAK0817729.1"/>
    <property type="molecule type" value="Genomic_DNA"/>
</dbReference>
<reference evidence="2" key="1">
    <citation type="submission" date="2023-10" db="EMBL/GenBank/DDBJ databases">
        <authorList>
            <person name="Chen Y."/>
            <person name="Shah S."/>
            <person name="Dougan E. K."/>
            <person name="Thang M."/>
            <person name="Chan C."/>
        </authorList>
    </citation>
    <scope>NUCLEOTIDE SEQUENCE [LARGE SCALE GENOMIC DNA]</scope>
</reference>
<keyword evidence="3" id="KW-1185">Reference proteome</keyword>
<evidence type="ECO:0000313" key="3">
    <source>
        <dbReference type="Proteomes" id="UP001189429"/>
    </source>
</evidence>
<protein>
    <submittedName>
        <fullName evidence="2">Uncharacterized protein</fullName>
    </submittedName>
</protein>
<proteinExistence type="predicted"/>
<dbReference type="Proteomes" id="UP001189429">
    <property type="component" value="Unassembled WGS sequence"/>
</dbReference>